<dbReference type="AlphaFoldDB" id="A0A9C6T496"/>
<dbReference type="InterPro" id="IPR050951">
    <property type="entry name" value="Retrovirus_Pol_polyprotein"/>
</dbReference>
<dbReference type="OrthoDB" id="95964at2759"/>
<evidence type="ECO:0000259" key="1">
    <source>
        <dbReference type="PROSITE" id="PS50994"/>
    </source>
</evidence>
<gene>
    <name evidence="3" type="primary">LOC127565425</name>
</gene>
<evidence type="ECO:0000313" key="3">
    <source>
        <dbReference type="RefSeq" id="XP_051859582.1"/>
    </source>
</evidence>
<proteinExistence type="predicted"/>
<reference evidence="3" key="1">
    <citation type="submission" date="2025-08" db="UniProtKB">
        <authorList>
            <consortium name="RefSeq"/>
        </authorList>
    </citation>
    <scope>IDENTIFICATION</scope>
    <source>
        <strain evidence="3">15112-1751.03</strain>
        <tissue evidence="3">Whole Adult</tissue>
    </source>
</reference>
<dbReference type="PROSITE" id="PS50994">
    <property type="entry name" value="INTEGRASE"/>
    <property type="match status" value="1"/>
</dbReference>
<dbReference type="SUPFAM" id="SSF53098">
    <property type="entry name" value="Ribonuclease H-like"/>
    <property type="match status" value="1"/>
</dbReference>
<dbReference type="PANTHER" id="PTHR37984:SF5">
    <property type="entry name" value="PROTEIN NYNRIN-LIKE"/>
    <property type="match status" value="1"/>
</dbReference>
<name>A0A9C6T496_DROAB</name>
<dbReference type="RefSeq" id="XP_051859582.1">
    <property type="nucleotide sequence ID" value="XM_052003622.1"/>
</dbReference>
<dbReference type="GO" id="GO:0003676">
    <property type="term" value="F:nucleic acid binding"/>
    <property type="evidence" value="ECO:0007669"/>
    <property type="project" value="InterPro"/>
</dbReference>
<dbReference type="GeneID" id="127565425"/>
<dbReference type="InterPro" id="IPR012337">
    <property type="entry name" value="RNaseH-like_sf"/>
</dbReference>
<sequence>MNVVPDSLSRVNEDGVAAIDLRQGLIVDLDSPHFKSQEYLELLDSVKANSTNFPDLKVDSGYVYRKAEHLTGEQIHDEYAWKLWIPKELVPEILFQSHDSPLCSHGETIVSDNGSQFRSEAFEKLLKQYGVKQMFTAVHSPQANASERVNRSVISGIRAYLRPDQKDWDESLSKICCALRSSVHSSIGTSPYYMAFGQHMITSGSTYALLSKLNMLDDRSLVFNRQDSFDLIRKNACKLMQLKHDVNEKRYNLRSKNNNFRAWTRSVPSKFQAKLLPDWL</sequence>
<evidence type="ECO:0000313" key="2">
    <source>
        <dbReference type="Proteomes" id="UP000515160"/>
    </source>
</evidence>
<dbReference type="PANTHER" id="PTHR37984">
    <property type="entry name" value="PROTEIN CBG26694"/>
    <property type="match status" value="1"/>
</dbReference>
<dbReference type="GO" id="GO:0015074">
    <property type="term" value="P:DNA integration"/>
    <property type="evidence" value="ECO:0007669"/>
    <property type="project" value="InterPro"/>
</dbReference>
<accession>A0A9C6T496</accession>
<protein>
    <submittedName>
        <fullName evidence="3">Uncharacterized protein LOC127565425</fullName>
    </submittedName>
</protein>
<organism evidence="2 3">
    <name type="scientific">Drosophila albomicans</name>
    <name type="common">Fruit fly</name>
    <dbReference type="NCBI Taxonomy" id="7291"/>
    <lineage>
        <taxon>Eukaryota</taxon>
        <taxon>Metazoa</taxon>
        <taxon>Ecdysozoa</taxon>
        <taxon>Arthropoda</taxon>
        <taxon>Hexapoda</taxon>
        <taxon>Insecta</taxon>
        <taxon>Pterygota</taxon>
        <taxon>Neoptera</taxon>
        <taxon>Endopterygota</taxon>
        <taxon>Diptera</taxon>
        <taxon>Brachycera</taxon>
        <taxon>Muscomorpha</taxon>
        <taxon>Ephydroidea</taxon>
        <taxon>Drosophilidae</taxon>
        <taxon>Drosophila</taxon>
    </lineage>
</organism>
<keyword evidence="2" id="KW-1185">Reference proteome</keyword>
<dbReference type="InterPro" id="IPR036397">
    <property type="entry name" value="RNaseH_sf"/>
</dbReference>
<dbReference type="Proteomes" id="UP000515160">
    <property type="component" value="Chromosome 3"/>
</dbReference>
<feature type="domain" description="Integrase catalytic" evidence="1">
    <location>
        <begin position="107"/>
        <end position="199"/>
    </location>
</feature>
<dbReference type="Gene3D" id="3.30.420.10">
    <property type="entry name" value="Ribonuclease H-like superfamily/Ribonuclease H"/>
    <property type="match status" value="1"/>
</dbReference>
<dbReference type="InterPro" id="IPR001584">
    <property type="entry name" value="Integrase_cat-core"/>
</dbReference>